<keyword evidence="2" id="KW-1185">Reference proteome</keyword>
<accession>A0AAV7WB79</accession>
<reference evidence="1" key="1">
    <citation type="journal article" date="2022" name="bioRxiv">
        <title>Sequencing and chromosome-scale assembly of the giantPleurodeles waltlgenome.</title>
        <authorList>
            <person name="Brown T."/>
            <person name="Elewa A."/>
            <person name="Iarovenko S."/>
            <person name="Subramanian E."/>
            <person name="Araus A.J."/>
            <person name="Petzold A."/>
            <person name="Susuki M."/>
            <person name="Suzuki K.-i.T."/>
            <person name="Hayashi T."/>
            <person name="Toyoda A."/>
            <person name="Oliveira C."/>
            <person name="Osipova E."/>
            <person name="Leigh N.D."/>
            <person name="Simon A."/>
            <person name="Yun M.H."/>
        </authorList>
    </citation>
    <scope>NUCLEOTIDE SEQUENCE</scope>
    <source>
        <strain evidence="1">20211129_DDA</strain>
        <tissue evidence="1">Liver</tissue>
    </source>
</reference>
<comment type="caution">
    <text evidence="1">The sequence shown here is derived from an EMBL/GenBank/DDBJ whole genome shotgun (WGS) entry which is preliminary data.</text>
</comment>
<name>A0AAV7WB79_PLEWA</name>
<dbReference type="Proteomes" id="UP001066276">
    <property type="component" value="Chromosome 1_2"/>
</dbReference>
<evidence type="ECO:0000313" key="2">
    <source>
        <dbReference type="Proteomes" id="UP001066276"/>
    </source>
</evidence>
<proteinExistence type="predicted"/>
<evidence type="ECO:0000313" key="1">
    <source>
        <dbReference type="EMBL" id="KAJ1209836.1"/>
    </source>
</evidence>
<sequence length="171" mass="19862">MTNAQAAQKDYSIKDMFAKLVGKKAERTQKEGQATATPEATLEVDEQVTRVFFERLFTTLRDNIAIFKEELAADVKDIRHNMSDLEQRVDSPERVHDNRDEEMEEHWSEILSLSGKTADLNYQLEGLENRSRWCNICIKGIPLQANAGRLKDYVHSCFATWPQIWRNKKLF</sequence>
<dbReference type="EMBL" id="JANPWB010000002">
    <property type="protein sequence ID" value="KAJ1209836.1"/>
    <property type="molecule type" value="Genomic_DNA"/>
</dbReference>
<dbReference type="AlphaFoldDB" id="A0AAV7WB79"/>
<organism evidence="1 2">
    <name type="scientific">Pleurodeles waltl</name>
    <name type="common">Iberian ribbed newt</name>
    <dbReference type="NCBI Taxonomy" id="8319"/>
    <lineage>
        <taxon>Eukaryota</taxon>
        <taxon>Metazoa</taxon>
        <taxon>Chordata</taxon>
        <taxon>Craniata</taxon>
        <taxon>Vertebrata</taxon>
        <taxon>Euteleostomi</taxon>
        <taxon>Amphibia</taxon>
        <taxon>Batrachia</taxon>
        <taxon>Caudata</taxon>
        <taxon>Salamandroidea</taxon>
        <taxon>Salamandridae</taxon>
        <taxon>Pleurodelinae</taxon>
        <taxon>Pleurodeles</taxon>
    </lineage>
</organism>
<protein>
    <submittedName>
        <fullName evidence="1">Uncharacterized protein</fullName>
    </submittedName>
</protein>
<gene>
    <name evidence="1" type="ORF">NDU88_005208</name>
</gene>